<evidence type="ECO:0000256" key="1">
    <source>
        <dbReference type="SAM" id="Phobius"/>
    </source>
</evidence>
<dbReference type="AlphaFoldDB" id="A0A4U9R086"/>
<keyword evidence="1" id="KW-1133">Transmembrane helix</keyword>
<feature type="transmembrane region" description="Helical" evidence="1">
    <location>
        <begin position="20"/>
        <end position="41"/>
    </location>
</feature>
<feature type="transmembrane region" description="Helical" evidence="1">
    <location>
        <begin position="114"/>
        <end position="137"/>
    </location>
</feature>
<keyword evidence="3" id="KW-1185">Reference proteome</keyword>
<sequence>MKNYYDNEYIPGIIRWGRIILLLGIICALLPALVLTFVFGYKPPIEAIIAGAISQISVSGAFYIVEPISYFPILGVPGTYMAFLSGNLVNMRIPCAVVAQEAASVKEGTNEGSIISTLGIAVSIVVNVVFLTIAVVLGSSVLARLPKNVIGVLNLILPALFGAVFGQFAIQRLKLGGIAIVISGIMTFLLKAGYLGFLPGTPTYAVIIISVFGTILAGRKIYAKELSQGE</sequence>
<evidence type="ECO:0000313" key="2">
    <source>
        <dbReference type="EMBL" id="VTQ82080.1"/>
    </source>
</evidence>
<protein>
    <submittedName>
        <fullName evidence="2">Uncharacterized protein</fullName>
    </submittedName>
</protein>
<feature type="transmembrane region" description="Helical" evidence="1">
    <location>
        <begin position="203"/>
        <end position="222"/>
    </location>
</feature>
<keyword evidence="1" id="KW-0472">Membrane</keyword>
<feature type="transmembrane region" description="Helical" evidence="1">
    <location>
        <begin position="177"/>
        <end position="197"/>
    </location>
</feature>
<gene>
    <name evidence="2" type="ORF">NCTC503_00117</name>
</gene>
<dbReference type="RefSeq" id="WP_138208962.1">
    <property type="nucleotide sequence ID" value="NZ_CBCRUQ010000011.1"/>
</dbReference>
<dbReference type="KEGG" id="hhw:NCTC503_00117"/>
<dbReference type="Proteomes" id="UP000308489">
    <property type="component" value="Chromosome 1"/>
</dbReference>
<dbReference type="OrthoDB" id="2052735at2"/>
<accession>A0A4U9R086</accession>
<name>A0A4U9R086_HATHI</name>
<evidence type="ECO:0000313" key="3">
    <source>
        <dbReference type="Proteomes" id="UP000308489"/>
    </source>
</evidence>
<keyword evidence="1" id="KW-0812">Transmembrane</keyword>
<feature type="transmembrane region" description="Helical" evidence="1">
    <location>
        <begin position="149"/>
        <end position="170"/>
    </location>
</feature>
<reference evidence="2 3" key="1">
    <citation type="submission" date="2019-05" db="EMBL/GenBank/DDBJ databases">
        <authorList>
            <consortium name="Pathogen Informatics"/>
        </authorList>
    </citation>
    <scope>NUCLEOTIDE SEQUENCE [LARGE SCALE GENOMIC DNA]</scope>
    <source>
        <strain evidence="2 3">NCTC503</strain>
    </source>
</reference>
<dbReference type="EMBL" id="LR590481">
    <property type="protein sequence ID" value="VTQ82080.1"/>
    <property type="molecule type" value="Genomic_DNA"/>
</dbReference>
<proteinExistence type="predicted"/>
<organism evidence="2 3">
    <name type="scientific">Hathewaya histolytica</name>
    <name type="common">Clostridium histolyticum</name>
    <dbReference type="NCBI Taxonomy" id="1498"/>
    <lineage>
        <taxon>Bacteria</taxon>
        <taxon>Bacillati</taxon>
        <taxon>Bacillota</taxon>
        <taxon>Clostridia</taxon>
        <taxon>Eubacteriales</taxon>
        <taxon>Clostridiaceae</taxon>
        <taxon>Hathewaya</taxon>
    </lineage>
</organism>